<protein>
    <submittedName>
        <fullName evidence="1">DUF6776 family protein</fullName>
    </submittedName>
</protein>
<comment type="caution">
    <text evidence="1">The sequence shown here is derived from an EMBL/GenBank/DDBJ whole genome shotgun (WGS) entry which is preliminary data.</text>
</comment>
<dbReference type="Pfam" id="PF20567">
    <property type="entry name" value="DUF6776"/>
    <property type="match status" value="1"/>
</dbReference>
<sequence length="244" mass="27791">MSDNDNLNQLRSALVTSLTWIRKHRIALLGAWSALMLGLFIGEMGKSSLYGELTHWQQDADQRSASQIGLESQVESLIAELKIEQSTNQAMRDELAVHLNELYEQRRELTFYRKIMAPEKEAAGVVIDEFKVIASASEGYYRFRLVLMQLKRAKQFAKGGFELRLEGSQAGEPATLNLSELAGLSAKQQKFSFRYFQEIEGAFTLPEGFVPEQIEVRATLSKSRTRKSNTTARMYRWDQLLNNT</sequence>
<reference evidence="2" key="1">
    <citation type="journal article" date="2019" name="Int. J. Syst. Evol. Microbiol.">
        <title>The Global Catalogue of Microorganisms (GCM) 10K type strain sequencing project: providing services to taxonomists for standard genome sequencing and annotation.</title>
        <authorList>
            <consortium name="The Broad Institute Genomics Platform"/>
            <consortium name="The Broad Institute Genome Sequencing Center for Infectious Disease"/>
            <person name="Wu L."/>
            <person name="Ma J."/>
        </authorList>
    </citation>
    <scope>NUCLEOTIDE SEQUENCE [LARGE SCALE GENOMIC DNA]</scope>
    <source>
        <strain evidence="2">CGMCC 1.10992</strain>
    </source>
</reference>
<keyword evidence="2" id="KW-1185">Reference proteome</keyword>
<gene>
    <name evidence="1" type="ORF">ACFSJ3_10320</name>
</gene>
<dbReference type="Proteomes" id="UP001597380">
    <property type="component" value="Unassembled WGS sequence"/>
</dbReference>
<dbReference type="RefSeq" id="WP_345339240.1">
    <property type="nucleotide sequence ID" value="NZ_BAABLI010000008.1"/>
</dbReference>
<dbReference type="EMBL" id="JBHUHT010000012">
    <property type="protein sequence ID" value="MFD2096378.1"/>
    <property type="molecule type" value="Genomic_DNA"/>
</dbReference>
<organism evidence="1 2">
    <name type="scientific">Corallincola platygyrae</name>
    <dbReference type="NCBI Taxonomy" id="1193278"/>
    <lineage>
        <taxon>Bacteria</taxon>
        <taxon>Pseudomonadati</taxon>
        <taxon>Pseudomonadota</taxon>
        <taxon>Gammaproteobacteria</taxon>
        <taxon>Alteromonadales</taxon>
        <taxon>Psychromonadaceae</taxon>
        <taxon>Corallincola</taxon>
    </lineage>
</organism>
<evidence type="ECO:0000313" key="1">
    <source>
        <dbReference type="EMBL" id="MFD2096378.1"/>
    </source>
</evidence>
<name>A0ABW4XMN6_9GAMM</name>
<dbReference type="InterPro" id="IPR046703">
    <property type="entry name" value="DUF6776"/>
</dbReference>
<proteinExistence type="predicted"/>
<accession>A0ABW4XMN6</accession>
<evidence type="ECO:0000313" key="2">
    <source>
        <dbReference type="Proteomes" id="UP001597380"/>
    </source>
</evidence>